<evidence type="ECO:0000259" key="10">
    <source>
        <dbReference type="Pfam" id="PF07730"/>
    </source>
</evidence>
<evidence type="ECO:0000256" key="5">
    <source>
        <dbReference type="ARBA" id="ARBA00022741"/>
    </source>
</evidence>
<feature type="transmembrane region" description="Helical" evidence="9">
    <location>
        <begin position="29"/>
        <end position="48"/>
    </location>
</feature>
<dbReference type="GO" id="GO:0016020">
    <property type="term" value="C:membrane"/>
    <property type="evidence" value="ECO:0007669"/>
    <property type="project" value="InterPro"/>
</dbReference>
<evidence type="ECO:0000256" key="2">
    <source>
        <dbReference type="ARBA" id="ARBA00012438"/>
    </source>
</evidence>
<evidence type="ECO:0000313" key="11">
    <source>
        <dbReference type="EMBL" id="SES05804.1"/>
    </source>
</evidence>
<dbReference type="EC" id="2.7.13.3" evidence="2"/>
<dbReference type="CDD" id="cd16917">
    <property type="entry name" value="HATPase_UhpB-NarQ-NarX-like"/>
    <property type="match status" value="1"/>
</dbReference>
<dbReference type="Gene3D" id="3.30.565.10">
    <property type="entry name" value="Histidine kinase-like ATPase, C-terminal domain"/>
    <property type="match status" value="1"/>
</dbReference>
<accession>A0A1H9U9I7</accession>
<evidence type="ECO:0000256" key="3">
    <source>
        <dbReference type="ARBA" id="ARBA00022553"/>
    </source>
</evidence>
<dbReference type="GO" id="GO:0000155">
    <property type="term" value="F:phosphorelay sensor kinase activity"/>
    <property type="evidence" value="ECO:0007669"/>
    <property type="project" value="InterPro"/>
</dbReference>
<evidence type="ECO:0000256" key="6">
    <source>
        <dbReference type="ARBA" id="ARBA00022777"/>
    </source>
</evidence>
<keyword evidence="3" id="KW-0597">Phosphoprotein</keyword>
<dbReference type="GO" id="GO:0005524">
    <property type="term" value="F:ATP binding"/>
    <property type="evidence" value="ECO:0007669"/>
    <property type="project" value="UniProtKB-KW"/>
</dbReference>
<dbReference type="STRING" id="1601833.SAMN05518684_10742"/>
<keyword evidence="12" id="KW-1185">Reference proteome</keyword>
<evidence type="ECO:0000256" key="4">
    <source>
        <dbReference type="ARBA" id="ARBA00022679"/>
    </source>
</evidence>
<feature type="transmembrane region" description="Helical" evidence="9">
    <location>
        <begin position="127"/>
        <end position="144"/>
    </location>
</feature>
<dbReference type="InterPro" id="IPR011712">
    <property type="entry name" value="Sig_transdc_His_kin_sub3_dim/P"/>
</dbReference>
<keyword evidence="7" id="KW-0067">ATP-binding</keyword>
<feature type="transmembrane region" description="Helical" evidence="9">
    <location>
        <begin position="78"/>
        <end position="95"/>
    </location>
</feature>
<organism evidence="11 12">
    <name type="scientific">Salipaludibacillus aurantiacus</name>
    <dbReference type="NCBI Taxonomy" id="1601833"/>
    <lineage>
        <taxon>Bacteria</taxon>
        <taxon>Bacillati</taxon>
        <taxon>Bacillota</taxon>
        <taxon>Bacilli</taxon>
        <taxon>Bacillales</taxon>
        <taxon>Bacillaceae</taxon>
    </lineage>
</organism>
<reference evidence="12" key="1">
    <citation type="submission" date="2016-10" db="EMBL/GenBank/DDBJ databases">
        <authorList>
            <person name="Varghese N."/>
            <person name="Submissions S."/>
        </authorList>
    </citation>
    <scope>NUCLEOTIDE SEQUENCE [LARGE SCALE GENOMIC DNA]</scope>
    <source>
        <strain evidence="12">S9</strain>
    </source>
</reference>
<dbReference type="GO" id="GO:0046983">
    <property type="term" value="F:protein dimerization activity"/>
    <property type="evidence" value="ECO:0007669"/>
    <property type="project" value="InterPro"/>
</dbReference>
<evidence type="ECO:0000313" key="12">
    <source>
        <dbReference type="Proteomes" id="UP000198571"/>
    </source>
</evidence>
<feature type="domain" description="Signal transduction histidine kinase subgroup 3 dimerisation and phosphoacceptor" evidence="10">
    <location>
        <begin position="182"/>
        <end position="244"/>
    </location>
</feature>
<dbReference type="AlphaFoldDB" id="A0A1H9U9I7"/>
<dbReference type="InterPro" id="IPR050482">
    <property type="entry name" value="Sensor_HK_TwoCompSys"/>
</dbReference>
<keyword evidence="6 11" id="KW-0418">Kinase</keyword>
<dbReference type="EMBL" id="FOGT01000007">
    <property type="protein sequence ID" value="SES05804.1"/>
    <property type="molecule type" value="Genomic_DNA"/>
</dbReference>
<dbReference type="InterPro" id="IPR036890">
    <property type="entry name" value="HATPase_C_sf"/>
</dbReference>
<keyword evidence="9" id="KW-0472">Membrane</keyword>
<keyword evidence="8" id="KW-0902">Two-component regulatory system</keyword>
<evidence type="ECO:0000256" key="8">
    <source>
        <dbReference type="ARBA" id="ARBA00023012"/>
    </source>
</evidence>
<keyword evidence="9" id="KW-1133">Transmembrane helix</keyword>
<protein>
    <recommendedName>
        <fullName evidence="2">histidine kinase</fullName>
        <ecNumber evidence="2">2.7.13.3</ecNumber>
    </recommendedName>
</protein>
<dbReference type="OrthoDB" id="199946at2"/>
<evidence type="ECO:0000256" key="1">
    <source>
        <dbReference type="ARBA" id="ARBA00000085"/>
    </source>
</evidence>
<dbReference type="Gene3D" id="1.20.5.1930">
    <property type="match status" value="1"/>
</dbReference>
<keyword evidence="9" id="KW-0812">Transmembrane</keyword>
<gene>
    <name evidence="11" type="ORF">SAMN05518684_10742</name>
</gene>
<dbReference type="Proteomes" id="UP000198571">
    <property type="component" value="Unassembled WGS sequence"/>
</dbReference>
<keyword evidence="5" id="KW-0547">Nucleotide-binding</keyword>
<evidence type="ECO:0000256" key="9">
    <source>
        <dbReference type="SAM" id="Phobius"/>
    </source>
</evidence>
<evidence type="ECO:0000256" key="7">
    <source>
        <dbReference type="ARBA" id="ARBA00022840"/>
    </source>
</evidence>
<feature type="transmembrane region" description="Helical" evidence="9">
    <location>
        <begin position="102"/>
        <end position="121"/>
    </location>
</feature>
<feature type="transmembrane region" description="Helical" evidence="9">
    <location>
        <begin position="55"/>
        <end position="72"/>
    </location>
</feature>
<dbReference type="PANTHER" id="PTHR24421">
    <property type="entry name" value="NITRATE/NITRITE SENSOR PROTEIN NARX-RELATED"/>
    <property type="match status" value="1"/>
</dbReference>
<name>A0A1H9U9I7_9BACI</name>
<proteinExistence type="predicted"/>
<dbReference type="Pfam" id="PF07730">
    <property type="entry name" value="HisKA_3"/>
    <property type="match status" value="1"/>
</dbReference>
<sequence>MRFWVWIGLLLITWGLGLMHGGGTLIDDPFRLAGSALFFSLYFLLPIFNNHKIGQTVLFSVGAVALTWAYWPETGWEANPYQLILVIMIMGEAVYRLRPWQMAAVGGVFAAGLALPVAAGLPAHPPAFLLLLTLLITAGSVYFYQHLSRERQMSEQHEALLIEFRKLKRSAAAGEAAVRREERTQIARDIHDSVGHKLTALLMQLEVFRLQASDTHKEGVSELKRLAKDSLEETRRAVKTLNKEETGGLPAIIRLIRKLEAESFLRVHFGIKHGALTAPLRNDQAIAVYRAVQEALTNMMRHSGTKEAEVIFEVPGGSVFRFEVSHRTTNDEPLKEGFGIKAMRERVEQAGGELDVLKHSGSFIVRGTLPLYKKEGGSND</sequence>
<comment type="catalytic activity">
    <reaction evidence="1">
        <text>ATP + protein L-histidine = ADP + protein N-phospho-L-histidine.</text>
        <dbReference type="EC" id="2.7.13.3"/>
    </reaction>
</comment>
<dbReference type="PANTHER" id="PTHR24421:SF10">
    <property type="entry name" value="NITRATE_NITRITE SENSOR PROTEIN NARQ"/>
    <property type="match status" value="1"/>
</dbReference>
<keyword evidence="4" id="KW-0808">Transferase</keyword>